<dbReference type="RefSeq" id="WP_057630233.1">
    <property type="nucleotide sequence ID" value="NZ_LDJJ01000069.1"/>
</dbReference>
<keyword evidence="1" id="KW-1133">Transmembrane helix</keyword>
<accession>A0A0R0C207</accession>
<proteinExistence type="predicted"/>
<dbReference type="AlphaFoldDB" id="A0A0R0C207"/>
<name>A0A0R0C207_9GAMM</name>
<protein>
    <submittedName>
        <fullName evidence="2">Uncharacterized protein</fullName>
    </submittedName>
</protein>
<sequence length="104" mass="12217">MNRTQKRQLQAYLHFRDKPMSVLGLILFNWRIFLLLIVAGAATVGVMLYFHSTFQAWLFGVAYGSFLLRDLGHYIRWSRTWPLTSQLLDWPKVERMASENRLAA</sequence>
<evidence type="ECO:0000313" key="3">
    <source>
        <dbReference type="Proteomes" id="UP000051863"/>
    </source>
</evidence>
<evidence type="ECO:0000256" key="1">
    <source>
        <dbReference type="SAM" id="Phobius"/>
    </source>
</evidence>
<gene>
    <name evidence="2" type="ORF">ABB27_17305</name>
</gene>
<comment type="caution">
    <text evidence="2">The sequence shown here is derived from an EMBL/GenBank/DDBJ whole genome shotgun (WGS) entry which is preliminary data.</text>
</comment>
<evidence type="ECO:0000313" key="2">
    <source>
        <dbReference type="EMBL" id="KRG63833.1"/>
    </source>
</evidence>
<keyword evidence="3" id="KW-1185">Reference proteome</keyword>
<reference evidence="2 3" key="1">
    <citation type="submission" date="2015-05" db="EMBL/GenBank/DDBJ databases">
        <title>Genome sequencing and analysis of members of genus Stenotrophomonas.</title>
        <authorList>
            <person name="Patil P.P."/>
            <person name="Midha S."/>
            <person name="Patil P.B."/>
        </authorList>
    </citation>
    <scope>NUCLEOTIDE SEQUENCE [LARGE SCALE GENOMIC DNA]</scope>
    <source>
        <strain evidence="2 3">DSM 18941</strain>
    </source>
</reference>
<dbReference type="OrthoDB" id="9874397at2"/>
<feature type="transmembrane region" description="Helical" evidence="1">
    <location>
        <begin position="48"/>
        <end position="68"/>
    </location>
</feature>
<organism evidence="2 3">
    <name type="scientific">Stenotrophomonas terrae</name>
    <dbReference type="NCBI Taxonomy" id="405446"/>
    <lineage>
        <taxon>Bacteria</taxon>
        <taxon>Pseudomonadati</taxon>
        <taxon>Pseudomonadota</taxon>
        <taxon>Gammaproteobacteria</taxon>
        <taxon>Lysobacterales</taxon>
        <taxon>Lysobacteraceae</taxon>
        <taxon>Stenotrophomonas</taxon>
    </lineage>
</organism>
<feature type="transmembrane region" description="Helical" evidence="1">
    <location>
        <begin position="21"/>
        <end position="42"/>
    </location>
</feature>
<keyword evidence="1" id="KW-0472">Membrane</keyword>
<dbReference type="Proteomes" id="UP000051863">
    <property type="component" value="Unassembled WGS sequence"/>
</dbReference>
<keyword evidence="1" id="KW-0812">Transmembrane</keyword>
<dbReference type="EMBL" id="LDJJ01000069">
    <property type="protein sequence ID" value="KRG63833.1"/>
    <property type="molecule type" value="Genomic_DNA"/>
</dbReference>
<dbReference type="PATRIC" id="fig|405446.3.peg.3350"/>